<organism evidence="8 9">
    <name type="scientific">Leptotrichia trevisanii</name>
    <dbReference type="NCBI Taxonomy" id="109328"/>
    <lineage>
        <taxon>Bacteria</taxon>
        <taxon>Fusobacteriati</taxon>
        <taxon>Fusobacteriota</taxon>
        <taxon>Fusobacteriia</taxon>
        <taxon>Fusobacteriales</taxon>
        <taxon>Leptotrichiaceae</taxon>
        <taxon>Leptotrichia</taxon>
    </lineage>
</organism>
<dbReference type="Gene3D" id="2.40.30.170">
    <property type="match status" value="1"/>
</dbReference>
<evidence type="ECO:0000256" key="4">
    <source>
        <dbReference type="ARBA" id="ARBA00023136"/>
    </source>
</evidence>
<accession>A0A510K488</accession>
<dbReference type="InterPro" id="IPR058982">
    <property type="entry name" value="Beta-barrel_AprE"/>
</dbReference>
<evidence type="ECO:0000256" key="3">
    <source>
        <dbReference type="ARBA" id="ARBA00022989"/>
    </source>
</evidence>
<feature type="coiled-coil region" evidence="5">
    <location>
        <begin position="133"/>
        <end position="227"/>
    </location>
</feature>
<evidence type="ECO:0000313" key="9">
    <source>
        <dbReference type="Proteomes" id="UP000422644"/>
    </source>
</evidence>
<reference evidence="8 9" key="1">
    <citation type="submission" date="2019-07" db="EMBL/GenBank/DDBJ databases">
        <title>Complete Genome Sequence of Leptotrichia trevisanii Strain JMUB3870.</title>
        <authorList>
            <person name="Watanabe S."/>
            <person name="Cui L."/>
        </authorList>
    </citation>
    <scope>NUCLEOTIDE SEQUENCE [LARGE SCALE GENOMIC DNA]</scope>
    <source>
        <strain evidence="8 9">JMUB3870</strain>
    </source>
</reference>
<evidence type="ECO:0000256" key="2">
    <source>
        <dbReference type="ARBA" id="ARBA00022692"/>
    </source>
</evidence>
<proteinExistence type="predicted"/>
<dbReference type="GO" id="GO:0016020">
    <property type="term" value="C:membrane"/>
    <property type="evidence" value="ECO:0007669"/>
    <property type="project" value="UniProtKB-SubCell"/>
</dbReference>
<dbReference type="AlphaFoldDB" id="A0A510K488"/>
<keyword evidence="5" id="KW-0175">Coiled coil</keyword>
<name>A0A510K488_9FUSO</name>
<dbReference type="InterPro" id="IPR050739">
    <property type="entry name" value="MFP"/>
</dbReference>
<keyword evidence="4 6" id="KW-0472">Membrane</keyword>
<feature type="domain" description="AprE-like beta-barrel" evidence="7">
    <location>
        <begin position="271"/>
        <end position="352"/>
    </location>
</feature>
<dbReference type="PANTHER" id="PTHR30386">
    <property type="entry name" value="MEMBRANE FUSION SUBUNIT OF EMRAB-TOLC MULTIDRUG EFFLUX PUMP"/>
    <property type="match status" value="1"/>
</dbReference>
<sequence>MKIKVYKYDEIETVKELSNKKINSFYVILVYFILTIIISFLIWSYFGKIDLKIKGTGTLETKLDSSVVVNVMTGKVKNNNISQGKKVNKGDLLYEIENNSLSIEKNYLEKSLAEKKNLYNAISSGKYNKDVSVSNYLSKRQAHQSELDSLNIEIGEQERVVYTNSELYKVGGLSRFDYEKSQNQLSILKERKKKLEIEYQISKNSEKITLNNEIKELEMKIKSMNDSIKGTKVVASISGYLEVMTPINNGDTVASDINVAKIIPSENDYKINIYVEEKDITKIKKGNNINYHLNFPDEKKNISLKGKIELISRDSITREDGNKYYLVVGNIDAKNVNTLNLKKGMTLESNIIYTKKRIIDYILEILSFKVKTLE</sequence>
<comment type="subcellular location">
    <subcellularLocation>
        <location evidence="1">Membrane</location>
        <topology evidence="1">Single-pass membrane protein</topology>
    </subcellularLocation>
</comment>
<dbReference type="Pfam" id="PF26002">
    <property type="entry name" value="Beta-barrel_AprE"/>
    <property type="match status" value="1"/>
</dbReference>
<evidence type="ECO:0000256" key="1">
    <source>
        <dbReference type="ARBA" id="ARBA00004167"/>
    </source>
</evidence>
<evidence type="ECO:0000259" key="7">
    <source>
        <dbReference type="Pfam" id="PF26002"/>
    </source>
</evidence>
<protein>
    <recommendedName>
        <fullName evidence="7">AprE-like beta-barrel domain-containing protein</fullName>
    </recommendedName>
</protein>
<dbReference type="PANTHER" id="PTHR30386:SF26">
    <property type="entry name" value="TRANSPORT PROTEIN COMB"/>
    <property type="match status" value="1"/>
</dbReference>
<dbReference type="EMBL" id="AP019831">
    <property type="protein sequence ID" value="BBM45551.1"/>
    <property type="molecule type" value="Genomic_DNA"/>
</dbReference>
<keyword evidence="2 6" id="KW-0812">Transmembrane</keyword>
<dbReference type="RefSeq" id="WP_026747895.1">
    <property type="nucleotide sequence ID" value="NZ_AP019831.1"/>
</dbReference>
<evidence type="ECO:0000256" key="6">
    <source>
        <dbReference type="SAM" id="Phobius"/>
    </source>
</evidence>
<keyword evidence="3 6" id="KW-1133">Transmembrane helix</keyword>
<dbReference type="Proteomes" id="UP000422644">
    <property type="component" value="Chromosome"/>
</dbReference>
<evidence type="ECO:0000256" key="5">
    <source>
        <dbReference type="SAM" id="Coils"/>
    </source>
</evidence>
<feature type="transmembrane region" description="Helical" evidence="6">
    <location>
        <begin position="25"/>
        <end position="46"/>
    </location>
</feature>
<gene>
    <name evidence="8" type="ORF">JMUB3870_1671</name>
</gene>
<evidence type="ECO:0000313" key="8">
    <source>
        <dbReference type="EMBL" id="BBM45551.1"/>
    </source>
</evidence>
<keyword evidence="9" id="KW-1185">Reference proteome</keyword>